<keyword evidence="5" id="KW-1185">Reference proteome</keyword>
<evidence type="ECO:0000313" key="4">
    <source>
        <dbReference type="EMBL" id="TDQ53799.1"/>
    </source>
</evidence>
<dbReference type="GO" id="GO:0004252">
    <property type="term" value="F:serine-type endopeptidase activity"/>
    <property type="evidence" value="ECO:0007669"/>
    <property type="project" value="InterPro"/>
</dbReference>
<protein>
    <submittedName>
        <fullName evidence="4">V8-like Glu-specific endopeptidase</fullName>
    </submittedName>
</protein>
<name>A0A4R6V4Q6_9ACTN</name>
<evidence type="ECO:0000313" key="5">
    <source>
        <dbReference type="Proteomes" id="UP000295281"/>
    </source>
</evidence>
<organism evidence="4 5">
    <name type="scientific">Actinorugispora endophytica</name>
    <dbReference type="NCBI Taxonomy" id="1605990"/>
    <lineage>
        <taxon>Bacteria</taxon>
        <taxon>Bacillati</taxon>
        <taxon>Actinomycetota</taxon>
        <taxon>Actinomycetes</taxon>
        <taxon>Streptosporangiales</taxon>
        <taxon>Nocardiopsidaceae</taxon>
        <taxon>Actinorugispora</taxon>
    </lineage>
</organism>
<feature type="region of interest" description="Disordered" evidence="2">
    <location>
        <begin position="47"/>
        <end position="91"/>
    </location>
</feature>
<dbReference type="InterPro" id="IPR050966">
    <property type="entry name" value="Glutamyl_endopeptidase"/>
</dbReference>
<proteinExistence type="predicted"/>
<evidence type="ECO:0000256" key="3">
    <source>
        <dbReference type="SAM" id="SignalP"/>
    </source>
</evidence>
<dbReference type="PANTHER" id="PTHR15462">
    <property type="entry name" value="SERINE PROTEASE"/>
    <property type="match status" value="1"/>
</dbReference>
<evidence type="ECO:0000256" key="1">
    <source>
        <dbReference type="ARBA" id="ARBA00022729"/>
    </source>
</evidence>
<feature type="region of interest" description="Disordered" evidence="2">
    <location>
        <begin position="118"/>
        <end position="144"/>
    </location>
</feature>
<keyword evidence="1 3" id="KW-0732">Signal</keyword>
<accession>A0A4R6V4Q6</accession>
<reference evidence="4 5" key="1">
    <citation type="submission" date="2019-03" db="EMBL/GenBank/DDBJ databases">
        <title>Genomic Encyclopedia of Type Strains, Phase IV (KMG-IV): sequencing the most valuable type-strain genomes for metagenomic binning, comparative biology and taxonomic classification.</title>
        <authorList>
            <person name="Goeker M."/>
        </authorList>
    </citation>
    <scope>NUCLEOTIDE SEQUENCE [LARGE SCALE GENOMIC DNA]</scope>
    <source>
        <strain evidence="4 5">DSM 46770</strain>
    </source>
</reference>
<dbReference type="AlphaFoldDB" id="A0A4R6V4Q6"/>
<dbReference type="GO" id="GO:0006508">
    <property type="term" value="P:proteolysis"/>
    <property type="evidence" value="ECO:0007669"/>
    <property type="project" value="InterPro"/>
</dbReference>
<dbReference type="InterPro" id="IPR009003">
    <property type="entry name" value="Peptidase_S1_PA"/>
</dbReference>
<comment type="caution">
    <text evidence="4">The sequence shown here is derived from an EMBL/GenBank/DDBJ whole genome shotgun (WGS) entry which is preliminary data.</text>
</comment>
<dbReference type="Gene3D" id="2.40.10.10">
    <property type="entry name" value="Trypsin-like serine proteases"/>
    <property type="match status" value="2"/>
</dbReference>
<dbReference type="PROSITE" id="PS00134">
    <property type="entry name" value="TRYPSIN_HIS"/>
    <property type="match status" value="1"/>
</dbReference>
<dbReference type="InterPro" id="IPR043504">
    <property type="entry name" value="Peptidase_S1_PA_chymotrypsin"/>
</dbReference>
<dbReference type="EMBL" id="SNYN01000003">
    <property type="protein sequence ID" value="TDQ53799.1"/>
    <property type="molecule type" value="Genomic_DNA"/>
</dbReference>
<feature type="signal peptide" evidence="3">
    <location>
        <begin position="1"/>
        <end position="23"/>
    </location>
</feature>
<feature type="chain" id="PRO_5039201702" evidence="3">
    <location>
        <begin position="24"/>
        <end position="361"/>
    </location>
</feature>
<dbReference type="SUPFAM" id="SSF50494">
    <property type="entry name" value="Trypsin-like serine proteases"/>
    <property type="match status" value="1"/>
</dbReference>
<dbReference type="Pfam" id="PF13365">
    <property type="entry name" value="Trypsin_2"/>
    <property type="match status" value="1"/>
</dbReference>
<dbReference type="Proteomes" id="UP000295281">
    <property type="component" value="Unassembled WGS sequence"/>
</dbReference>
<evidence type="ECO:0000256" key="2">
    <source>
        <dbReference type="SAM" id="MobiDB-lite"/>
    </source>
</evidence>
<sequence>MIRGMTASIAQAILGSLAGLTIATVGVPADTALTAPAPESGLTAAAPLSQASLPRPEAPDGPDGVDGADGADGAAHRPAAEEPAGQSGTLDYWTPERMASAVPRGSLLGGVVDALPPLPPLSGASPETQGAPVPTSTGRRWTGGGRVVATTGRVFLRMDGGDYTCSASVVDAENRDTVLTAGHCLKDGRGSWADNWMFVPGYDNGVEPYGRYPARKLVVSPRWSRGADDSYDFGFAVLDTDRSGGHVADRTGTQRIVFSDRVADRVYSFGYPSVSPYRGRHLHYCSGPTTPDRNGTAGAGMRCEMTQGSSGGPWFADFDAGAGTGTITSVVSFKYANDPDVQYGPRLGAEANRVYDTAQAL</sequence>
<dbReference type="InterPro" id="IPR018114">
    <property type="entry name" value="TRYPSIN_HIS"/>
</dbReference>
<gene>
    <name evidence="4" type="ORF">EV190_103250</name>
</gene>